<organism evidence="7 8">
    <name type="scientific">Rhodotorula diobovata</name>
    <dbReference type="NCBI Taxonomy" id="5288"/>
    <lineage>
        <taxon>Eukaryota</taxon>
        <taxon>Fungi</taxon>
        <taxon>Dikarya</taxon>
        <taxon>Basidiomycota</taxon>
        <taxon>Pucciniomycotina</taxon>
        <taxon>Microbotryomycetes</taxon>
        <taxon>Sporidiobolales</taxon>
        <taxon>Sporidiobolaceae</taxon>
        <taxon>Rhodotorula</taxon>
    </lineage>
</organism>
<dbReference type="GO" id="GO:0000978">
    <property type="term" value="F:RNA polymerase II cis-regulatory region sequence-specific DNA binding"/>
    <property type="evidence" value="ECO:0007669"/>
    <property type="project" value="TreeGrafter"/>
</dbReference>
<feature type="region of interest" description="Disordered" evidence="5">
    <location>
        <begin position="1"/>
        <end position="337"/>
    </location>
</feature>
<feature type="region of interest" description="Disordered" evidence="5">
    <location>
        <begin position="765"/>
        <end position="928"/>
    </location>
</feature>
<dbReference type="OrthoDB" id="6159439at2759"/>
<evidence type="ECO:0000313" key="7">
    <source>
        <dbReference type="EMBL" id="TNY21154.1"/>
    </source>
</evidence>
<dbReference type="Pfam" id="PF00046">
    <property type="entry name" value="Homeodomain"/>
    <property type="match status" value="1"/>
</dbReference>
<feature type="compositionally biased region" description="Polar residues" evidence="5">
    <location>
        <begin position="275"/>
        <end position="286"/>
    </location>
</feature>
<dbReference type="PROSITE" id="PS50071">
    <property type="entry name" value="HOMEOBOX_2"/>
    <property type="match status" value="1"/>
</dbReference>
<proteinExistence type="predicted"/>
<keyword evidence="1 3" id="KW-0238">DNA-binding</keyword>
<feature type="compositionally biased region" description="Basic and acidic residues" evidence="5">
    <location>
        <begin position="201"/>
        <end position="238"/>
    </location>
</feature>
<evidence type="ECO:0000256" key="1">
    <source>
        <dbReference type="ARBA" id="ARBA00023125"/>
    </source>
</evidence>
<feature type="compositionally biased region" description="Low complexity" evidence="5">
    <location>
        <begin position="792"/>
        <end position="836"/>
    </location>
</feature>
<evidence type="ECO:0000256" key="2">
    <source>
        <dbReference type="ARBA" id="ARBA00023155"/>
    </source>
</evidence>
<gene>
    <name evidence="7" type="ORF">DMC30DRAFT_416272</name>
</gene>
<dbReference type="EMBL" id="SOZI01000049">
    <property type="protein sequence ID" value="TNY21154.1"/>
    <property type="molecule type" value="Genomic_DNA"/>
</dbReference>
<accession>A0A5C5FYL2</accession>
<evidence type="ECO:0000313" key="8">
    <source>
        <dbReference type="Proteomes" id="UP000311382"/>
    </source>
</evidence>
<keyword evidence="2 3" id="KW-0371">Homeobox</keyword>
<dbReference type="Gene3D" id="1.10.10.60">
    <property type="entry name" value="Homeodomain-like"/>
    <property type="match status" value="1"/>
</dbReference>
<dbReference type="GO" id="GO:0005634">
    <property type="term" value="C:nucleus"/>
    <property type="evidence" value="ECO:0007669"/>
    <property type="project" value="UniProtKB-SubCell"/>
</dbReference>
<dbReference type="InterPro" id="IPR051000">
    <property type="entry name" value="Homeobox_DNA-bind_prot"/>
</dbReference>
<feature type="compositionally biased region" description="Low complexity" evidence="5">
    <location>
        <begin position="609"/>
        <end position="619"/>
    </location>
</feature>
<dbReference type="CDD" id="cd00086">
    <property type="entry name" value="homeodomain"/>
    <property type="match status" value="1"/>
</dbReference>
<protein>
    <recommendedName>
        <fullName evidence="6">Homeobox domain-containing protein</fullName>
    </recommendedName>
</protein>
<feature type="DNA-binding region" description="Homeobox" evidence="3">
    <location>
        <begin position="326"/>
        <end position="385"/>
    </location>
</feature>
<dbReference type="SMART" id="SM00389">
    <property type="entry name" value="HOX"/>
    <property type="match status" value="1"/>
</dbReference>
<evidence type="ECO:0000256" key="3">
    <source>
        <dbReference type="PROSITE-ProRule" id="PRU00108"/>
    </source>
</evidence>
<feature type="region of interest" description="Disordered" evidence="5">
    <location>
        <begin position="437"/>
        <end position="488"/>
    </location>
</feature>
<feature type="compositionally biased region" description="Pro residues" evidence="5">
    <location>
        <begin position="640"/>
        <end position="651"/>
    </location>
</feature>
<keyword evidence="8" id="KW-1185">Reference proteome</keyword>
<feature type="compositionally biased region" description="Basic and acidic residues" evidence="5">
    <location>
        <begin position="887"/>
        <end position="906"/>
    </location>
</feature>
<dbReference type="Proteomes" id="UP000311382">
    <property type="component" value="Unassembled WGS sequence"/>
</dbReference>
<dbReference type="InterPro" id="IPR001356">
    <property type="entry name" value="HD"/>
</dbReference>
<feature type="domain" description="Homeobox" evidence="6">
    <location>
        <begin position="324"/>
        <end position="384"/>
    </location>
</feature>
<dbReference type="STRING" id="5288.A0A5C5FYL2"/>
<reference evidence="7 8" key="1">
    <citation type="submission" date="2019-03" db="EMBL/GenBank/DDBJ databases">
        <title>Rhodosporidium diobovatum UCD-FST 08-225 genome sequencing, assembly, and annotation.</title>
        <authorList>
            <person name="Fakankun I.U."/>
            <person name="Fristensky B."/>
            <person name="Levin D.B."/>
        </authorList>
    </citation>
    <scope>NUCLEOTIDE SEQUENCE [LARGE SCALE GENOMIC DNA]</scope>
    <source>
        <strain evidence="7 8">UCD-FST 08-225</strain>
    </source>
</reference>
<dbReference type="InterPro" id="IPR009057">
    <property type="entry name" value="Homeodomain-like_sf"/>
</dbReference>
<feature type="region of interest" description="Disordered" evidence="5">
    <location>
        <begin position="562"/>
        <end position="703"/>
    </location>
</feature>
<feature type="compositionally biased region" description="Low complexity" evidence="5">
    <location>
        <begin position="652"/>
        <end position="686"/>
    </location>
</feature>
<dbReference type="SUPFAM" id="SSF46689">
    <property type="entry name" value="Homeodomain-like"/>
    <property type="match status" value="1"/>
</dbReference>
<feature type="compositionally biased region" description="Low complexity" evidence="5">
    <location>
        <begin position="167"/>
        <end position="178"/>
    </location>
</feature>
<feature type="compositionally biased region" description="Polar residues" evidence="5">
    <location>
        <begin position="837"/>
        <end position="849"/>
    </location>
</feature>
<dbReference type="PANTHER" id="PTHR24324">
    <property type="entry name" value="HOMEOBOX PROTEIN HHEX"/>
    <property type="match status" value="1"/>
</dbReference>
<name>A0A5C5FYL2_9BASI</name>
<feature type="compositionally biased region" description="Polar residues" evidence="5">
    <location>
        <begin position="461"/>
        <end position="476"/>
    </location>
</feature>
<keyword evidence="3 4" id="KW-0539">Nucleus</keyword>
<comment type="subcellular location">
    <subcellularLocation>
        <location evidence="3 4">Nucleus</location>
    </subcellularLocation>
</comment>
<feature type="compositionally biased region" description="Low complexity" evidence="5">
    <location>
        <begin position="694"/>
        <end position="703"/>
    </location>
</feature>
<comment type="caution">
    <text evidence="7">The sequence shown here is derived from an EMBL/GenBank/DDBJ whole genome shotgun (WGS) entry which is preliminary data.</text>
</comment>
<dbReference type="AlphaFoldDB" id="A0A5C5FYL2"/>
<feature type="compositionally biased region" description="Low complexity" evidence="5">
    <location>
        <begin position="912"/>
        <end position="921"/>
    </location>
</feature>
<sequence length="928" mass="95782">MASTFPPSPAGARLARPARRESSGLASLAEIMADVSSAHDPPGASADTPRAPQGHFFPSVPRAQRDVARKARLAGGGGSSPEPITSSTPPPLAAPSQPAYGAASPSKVRGIDALLSAAGGTAGDGDEDDKVRRQRARDHQARLSLASTGLFDPHGRRPSLSSQHSFASAAPSTATAAADEQDFEGEGRRGVGAGGSGGTKRPRDGERAGRDAASEAALDERDRRDDKGKGREVDREKTPTPNVGGHSLAPPVGRAVSFQSTQDTAMSGHERSVSPGASSKPPSVASTERDDDATMDDDASVMTSRTGATGVMADDDDDGSGKEPAKKRSRTLTTPAQTAVLNALLAKTRFPSTETREEVGKQIGMSARRVQIWFQNRRQSQKRQRDREAQEAAAASAVQAAAMAAGHHHAVYGANPQMGYAVDSYGRAAHFYPPVQLKPHPQSLNGGYPPRPDVHRHPSMESISGRSSYAPSQHSVHSLHGREGVGQRSVGDQRYAHPYATSGAAAYAAYGQQQHQQSAYSTSSPYASQLPTPPAHLQQQHQSYFLPPKVYFPSIPRSHAPSGRLVADPYRQQPTSPSASGHGAAQDRRLPSLSSVLHSGAPSAADPTSHQQAHAAAASGHQPMFSHSPFSPPAAAYNAPPQPGSRPPAQPQPGFSRSLFSPEPSSSFERLRISGGPLSPSADAAPLPFPPPSTTSSAATTPAVERAQQDVLDVAMDRMAYRAHGGALPARQTLPPLRAVFGDSPVNAGRAKKGGPSEADKALLAPIGAGAGPSGPDSADGPPRLAPIQTFAPLASSSSPVSPHSHVPAATASAGALSPHDAASAAGAPATSRASTWSDMSHATRSSAASFEFGAPPPGSYRSEHSSVGLGRTSGSGERPLPPVPAEGREHAAAKDGRAHGERDASVETEETSAATSVSSEGAPGVKA</sequence>
<dbReference type="PANTHER" id="PTHR24324:SF9">
    <property type="entry name" value="HOMEOBOX DOMAIN-CONTAINING PROTEIN"/>
    <property type="match status" value="1"/>
</dbReference>
<evidence type="ECO:0000256" key="5">
    <source>
        <dbReference type="SAM" id="MobiDB-lite"/>
    </source>
</evidence>
<dbReference type="GO" id="GO:0006357">
    <property type="term" value="P:regulation of transcription by RNA polymerase II"/>
    <property type="evidence" value="ECO:0007669"/>
    <property type="project" value="TreeGrafter"/>
</dbReference>
<feature type="compositionally biased region" description="Acidic residues" evidence="5">
    <location>
        <begin position="289"/>
        <end position="299"/>
    </location>
</feature>
<evidence type="ECO:0000256" key="4">
    <source>
        <dbReference type="RuleBase" id="RU000682"/>
    </source>
</evidence>
<dbReference type="GO" id="GO:0030154">
    <property type="term" value="P:cell differentiation"/>
    <property type="evidence" value="ECO:0007669"/>
    <property type="project" value="TreeGrafter"/>
</dbReference>
<evidence type="ECO:0000259" key="6">
    <source>
        <dbReference type="PROSITE" id="PS50071"/>
    </source>
</evidence>
<feature type="compositionally biased region" description="Low complexity" evidence="5">
    <location>
        <begin position="765"/>
        <end position="783"/>
    </location>
</feature>
<feature type="region of interest" description="Disordered" evidence="5">
    <location>
        <begin position="516"/>
        <end position="539"/>
    </location>
</feature>